<dbReference type="RefSeq" id="WP_007871634.1">
    <property type="nucleotide sequence ID" value="NZ_QRQF01000072.1"/>
</dbReference>
<feature type="transmembrane region" description="Helical" evidence="1">
    <location>
        <begin position="41"/>
        <end position="70"/>
    </location>
</feature>
<evidence type="ECO:0000313" key="3">
    <source>
        <dbReference type="Proteomes" id="UP000261257"/>
    </source>
</evidence>
<proteinExistence type="predicted"/>
<keyword evidence="1" id="KW-0472">Membrane</keyword>
<feature type="transmembrane region" description="Helical" evidence="1">
    <location>
        <begin position="104"/>
        <end position="123"/>
    </location>
</feature>
<dbReference type="EMBL" id="QSSQ01000082">
    <property type="protein sequence ID" value="RGL91629.1"/>
    <property type="molecule type" value="Genomic_DNA"/>
</dbReference>
<keyword evidence="1" id="KW-0812">Transmembrane</keyword>
<protein>
    <submittedName>
        <fullName evidence="2">Uncharacterized protein</fullName>
    </submittedName>
</protein>
<sequence>MKKWIVVSVNAILEVVIIFCFEFTYRIYWGDYLAGDFGGGLIFAFLGWGFALVGLLLTPLCVFLSIWSIAKFKNTSENKEMLQFARNRLNDAQFMKLSQSCRRFVFVTLSVPILVFVLVPLFMLVPFRYLPGLIVGLLAWLILSRFMAGSLWREYVKLYKSDGISLEHEIQRLFQ</sequence>
<name>A0A3E4TKM3_9FIRM</name>
<organism evidence="2 3">
    <name type="scientific">Hungatella hathewayi</name>
    <dbReference type="NCBI Taxonomy" id="154046"/>
    <lineage>
        <taxon>Bacteria</taxon>
        <taxon>Bacillati</taxon>
        <taxon>Bacillota</taxon>
        <taxon>Clostridia</taxon>
        <taxon>Lachnospirales</taxon>
        <taxon>Lachnospiraceae</taxon>
        <taxon>Hungatella</taxon>
    </lineage>
</organism>
<keyword evidence="1" id="KW-1133">Transmembrane helix</keyword>
<gene>
    <name evidence="2" type="ORF">DXC39_33310</name>
</gene>
<feature type="transmembrane region" description="Helical" evidence="1">
    <location>
        <begin position="7"/>
        <end position="29"/>
    </location>
</feature>
<evidence type="ECO:0000313" key="2">
    <source>
        <dbReference type="EMBL" id="RGL91629.1"/>
    </source>
</evidence>
<accession>A0A3E4TKM3</accession>
<feature type="transmembrane region" description="Helical" evidence="1">
    <location>
        <begin position="129"/>
        <end position="148"/>
    </location>
</feature>
<dbReference type="Proteomes" id="UP000261257">
    <property type="component" value="Unassembled WGS sequence"/>
</dbReference>
<reference evidence="2 3" key="1">
    <citation type="submission" date="2018-08" db="EMBL/GenBank/DDBJ databases">
        <title>A genome reference for cultivated species of the human gut microbiota.</title>
        <authorList>
            <person name="Zou Y."/>
            <person name="Xue W."/>
            <person name="Luo G."/>
        </authorList>
    </citation>
    <scope>NUCLEOTIDE SEQUENCE [LARGE SCALE GENOMIC DNA]</scope>
    <source>
        <strain evidence="2 3">TF05-11AC</strain>
    </source>
</reference>
<comment type="caution">
    <text evidence="2">The sequence shown here is derived from an EMBL/GenBank/DDBJ whole genome shotgun (WGS) entry which is preliminary data.</text>
</comment>
<evidence type="ECO:0000256" key="1">
    <source>
        <dbReference type="SAM" id="Phobius"/>
    </source>
</evidence>
<dbReference type="AlphaFoldDB" id="A0A3E4TKM3"/>